<evidence type="ECO:0000313" key="12">
    <source>
        <dbReference type="Proteomes" id="UP000719942"/>
    </source>
</evidence>
<evidence type="ECO:0000256" key="4">
    <source>
        <dbReference type="ARBA" id="ARBA00016244"/>
    </source>
</evidence>
<dbReference type="PANTHER" id="PTHR30033:SF1">
    <property type="entry name" value="FLAGELLAR HOOK-ASSOCIATED PROTEIN 1"/>
    <property type="match status" value="1"/>
</dbReference>
<feature type="domain" description="Flagellar hook-associated protein FlgK helical" evidence="10">
    <location>
        <begin position="101"/>
        <end position="366"/>
    </location>
</feature>
<evidence type="ECO:0000259" key="9">
    <source>
        <dbReference type="Pfam" id="PF06429"/>
    </source>
</evidence>
<reference evidence="11 12" key="1">
    <citation type="submission" date="2021-03" db="EMBL/GenBank/DDBJ databases">
        <title>Caproiciproducens sp. nov. isolated from feces of cow.</title>
        <authorList>
            <person name="Choi J.-Y."/>
        </authorList>
    </citation>
    <scope>NUCLEOTIDE SEQUENCE [LARGE SCALE GENOMIC DNA]</scope>
    <source>
        <strain evidence="11 12">AGMB10547</strain>
    </source>
</reference>
<comment type="subcellular location">
    <subcellularLocation>
        <location evidence="1 7">Bacterial flagellum</location>
    </subcellularLocation>
    <subcellularLocation>
        <location evidence="2 7">Secreted</location>
    </subcellularLocation>
</comment>
<dbReference type="InterPro" id="IPR010930">
    <property type="entry name" value="Flg_bb/hook_C_dom"/>
</dbReference>
<evidence type="ECO:0000259" key="10">
    <source>
        <dbReference type="Pfam" id="PF22638"/>
    </source>
</evidence>
<evidence type="ECO:0000256" key="6">
    <source>
        <dbReference type="ARBA" id="ARBA00023143"/>
    </source>
</evidence>
<keyword evidence="11" id="KW-0966">Cell projection</keyword>
<dbReference type="NCBIfam" id="TIGR02492">
    <property type="entry name" value="flgK_ends"/>
    <property type="match status" value="1"/>
</dbReference>
<evidence type="ECO:0000256" key="8">
    <source>
        <dbReference type="SAM" id="Coils"/>
    </source>
</evidence>
<accession>A0ABS7DPZ2</accession>
<evidence type="ECO:0000256" key="1">
    <source>
        <dbReference type="ARBA" id="ARBA00004365"/>
    </source>
</evidence>
<comment type="caution">
    <text evidence="11">The sequence shown here is derived from an EMBL/GenBank/DDBJ whole genome shotgun (WGS) entry which is preliminary data.</text>
</comment>
<organism evidence="11 12">
    <name type="scientific">Caproiciproducens faecalis</name>
    <dbReference type="NCBI Taxonomy" id="2820301"/>
    <lineage>
        <taxon>Bacteria</taxon>
        <taxon>Bacillati</taxon>
        <taxon>Bacillota</taxon>
        <taxon>Clostridia</taxon>
        <taxon>Eubacteriales</taxon>
        <taxon>Acutalibacteraceae</taxon>
        <taxon>Caproiciproducens</taxon>
    </lineage>
</organism>
<dbReference type="Pfam" id="PF06429">
    <property type="entry name" value="Flg_bbr_C"/>
    <property type="match status" value="1"/>
</dbReference>
<keyword evidence="11" id="KW-0282">Flagellum</keyword>
<dbReference type="Pfam" id="PF22638">
    <property type="entry name" value="FlgK_D1"/>
    <property type="match status" value="1"/>
</dbReference>
<keyword evidence="5 7" id="KW-0964">Secreted</keyword>
<name>A0ABS7DPZ2_9FIRM</name>
<evidence type="ECO:0000256" key="2">
    <source>
        <dbReference type="ARBA" id="ARBA00004613"/>
    </source>
</evidence>
<feature type="coiled-coil region" evidence="8">
    <location>
        <begin position="173"/>
        <end position="200"/>
    </location>
</feature>
<keyword evidence="8" id="KW-0175">Coiled coil</keyword>
<dbReference type="PANTHER" id="PTHR30033">
    <property type="entry name" value="FLAGELLAR HOOK-ASSOCIATED PROTEIN 1"/>
    <property type="match status" value="1"/>
</dbReference>
<evidence type="ECO:0000256" key="3">
    <source>
        <dbReference type="ARBA" id="ARBA00009677"/>
    </source>
</evidence>
<keyword evidence="6 7" id="KW-0975">Bacterial flagellum</keyword>
<comment type="similarity">
    <text evidence="3 7">Belongs to the flagella basal body rod proteins family.</text>
</comment>
<dbReference type="EMBL" id="JAGFNZ010000004">
    <property type="protein sequence ID" value="MBW7573342.1"/>
    <property type="molecule type" value="Genomic_DNA"/>
</dbReference>
<sequence length="536" mass="57503">MSSTFSGFYVAKSGIQAARANLQVTGQNMTNVNTTGYTRQRVDSYSIAPVGSGMRYASADLEIGGGVNCSGVSQIRDPYLDIRYRSEHAKTGKTGTQLDTLSDIEDIFDESTKDGLSAQFSDLVTQLNSLASSPSDFNLENIVKNSSLLLTKAFNNASQQLSKIRSQQTKSLQNDAITKANNLLKNIAHLNEEIKSSEISGTSALELTDQRNTMIDELSQYANIEVSSKSVDVGSGRSVSELQIDLVSGDQKFSLVSNNQYSQFSMTADEDTGYVTMALNDGDGNAVQAMDADGHAVTDIDGNPVTLTNADLTEGMFGGYLSMLNEKGEFDSATAERGIGYYETVLDKLANDFANTMNTINSTNAGGDNKPLFTTADGETTGITAGNISIADAWNSATSSYITATKQTSTGVDTSKLGDNVLYMVTQLAKDKTYTTNDDNVGGTTLFTTSIESFVSDVSVSVLALQVKDITRQDSTYNSTLNEIDTQRTSISAVDVNEEGINLIMYNQALTASSRFMTTLDEALDTIINKMGIVGR</sequence>
<keyword evidence="11" id="KW-0969">Cilium</keyword>
<feature type="domain" description="Flagellar basal-body/hook protein C-terminal" evidence="9">
    <location>
        <begin position="490"/>
        <end position="529"/>
    </location>
</feature>
<proteinExistence type="inferred from homology"/>
<dbReference type="SUPFAM" id="SSF64518">
    <property type="entry name" value="Phase 1 flagellin"/>
    <property type="match status" value="1"/>
</dbReference>
<dbReference type="InterPro" id="IPR053927">
    <property type="entry name" value="FlgK_helical"/>
</dbReference>
<dbReference type="RefSeq" id="WP_219965747.1">
    <property type="nucleotide sequence ID" value="NZ_JAGFNZ010000004.1"/>
</dbReference>
<protein>
    <recommendedName>
        <fullName evidence="4 7">Flagellar hook-associated protein 1</fullName>
        <shortName evidence="7">HAP1</shortName>
    </recommendedName>
</protein>
<evidence type="ECO:0000256" key="5">
    <source>
        <dbReference type="ARBA" id="ARBA00022525"/>
    </source>
</evidence>
<gene>
    <name evidence="7 11" type="primary">flgK</name>
    <name evidence="11" type="ORF">J5W02_11030</name>
</gene>
<dbReference type="InterPro" id="IPR002371">
    <property type="entry name" value="FlgK"/>
</dbReference>
<keyword evidence="12" id="KW-1185">Reference proteome</keyword>
<evidence type="ECO:0000256" key="7">
    <source>
        <dbReference type="RuleBase" id="RU362065"/>
    </source>
</evidence>
<evidence type="ECO:0000313" key="11">
    <source>
        <dbReference type="EMBL" id="MBW7573342.1"/>
    </source>
</evidence>
<dbReference type="Proteomes" id="UP000719942">
    <property type="component" value="Unassembled WGS sequence"/>
</dbReference>
<dbReference type="PRINTS" id="PR01005">
    <property type="entry name" value="FLGHOOKAP1"/>
</dbReference>